<feature type="transmembrane region" description="Helical" evidence="7">
    <location>
        <begin position="451"/>
        <end position="470"/>
    </location>
</feature>
<dbReference type="AlphaFoldDB" id="A0A2H5Y313"/>
<dbReference type="InterPro" id="IPR017900">
    <property type="entry name" value="4Fe4S_Fe_S_CS"/>
</dbReference>
<gene>
    <name evidence="9" type="ORF">HRbin22_00057</name>
</gene>
<feature type="transmembrane region" description="Helical" evidence="7">
    <location>
        <begin position="315"/>
        <end position="341"/>
    </location>
</feature>
<comment type="caution">
    <text evidence="9">The sequence shown here is derived from an EMBL/GenBank/DDBJ whole genome shotgun (WGS) entry which is preliminary data.</text>
</comment>
<evidence type="ECO:0000256" key="5">
    <source>
        <dbReference type="ARBA" id="ARBA00023014"/>
    </source>
</evidence>
<dbReference type="GO" id="GO:0051536">
    <property type="term" value="F:iron-sulfur cluster binding"/>
    <property type="evidence" value="ECO:0007669"/>
    <property type="project" value="UniProtKB-KW"/>
</dbReference>
<dbReference type="PROSITE" id="PS00198">
    <property type="entry name" value="4FE4S_FER_1"/>
    <property type="match status" value="1"/>
</dbReference>
<evidence type="ECO:0000313" key="10">
    <source>
        <dbReference type="Proteomes" id="UP000236642"/>
    </source>
</evidence>
<organism evidence="9 10">
    <name type="scientific">Candidatus Thermoflexus japonica</name>
    <dbReference type="NCBI Taxonomy" id="2035417"/>
    <lineage>
        <taxon>Bacteria</taxon>
        <taxon>Bacillati</taxon>
        <taxon>Chloroflexota</taxon>
        <taxon>Thermoflexia</taxon>
        <taxon>Thermoflexales</taxon>
        <taxon>Thermoflexaceae</taxon>
        <taxon>Thermoflexus</taxon>
    </lineage>
</organism>
<keyword evidence="2" id="KW-1003">Cell membrane</keyword>
<evidence type="ECO:0000256" key="1">
    <source>
        <dbReference type="ARBA" id="ARBA00004236"/>
    </source>
</evidence>
<keyword evidence="3" id="KW-0479">Metal-binding</keyword>
<protein>
    <recommendedName>
        <fullName evidence="8">4Fe-4S ferredoxin-type domain-containing protein</fullName>
    </recommendedName>
</protein>
<dbReference type="EMBL" id="BEHY01000001">
    <property type="protein sequence ID" value="GBD07831.1"/>
    <property type="molecule type" value="Genomic_DNA"/>
</dbReference>
<dbReference type="PANTHER" id="PTHR30224">
    <property type="entry name" value="ELECTRON TRANSPORT PROTEIN"/>
    <property type="match status" value="1"/>
</dbReference>
<dbReference type="GO" id="GO:0046872">
    <property type="term" value="F:metal ion binding"/>
    <property type="evidence" value="ECO:0007669"/>
    <property type="project" value="UniProtKB-KW"/>
</dbReference>
<feature type="transmembrane region" description="Helical" evidence="7">
    <location>
        <begin position="34"/>
        <end position="55"/>
    </location>
</feature>
<name>A0A2H5Y313_9CHLR</name>
<sequence>MVVRGMARAFAYPRLELTRCSLLRRLVKHRAFQFMLILPNLAVFVLVLVAAFLGTPVGNRNFAIIFVWIVWWAALIILLIPLAGRIWCAMCPIPAPGEWLQRLAIVTRRPGRPFTLGLSWPRALRNIWLQNGTFLAVALFSALILTRPLATGIVLALFIGLALLLSLLFERRVFCRYVCPVGGFIGLYAMVAPLELRVKDPQVCVTHKEKDCLRGNAEGYPCPWMAYPGNLWRNIDCGLCTECLKACPKENVGIFLRPFGQDLLLARAPGWKGRSLDEAYKAFIMLSCALIYSAVYIGPWGFLKEWANLSDPAGFALYATGFLGVNLIGLPGVFLIAVALARWIARAGIPLRRLFVELAYALVPLGLTGWIAFTLSFVLVNISYAIPLLSDPLGRGWDLLGTASHPWTPYIPELVPLLQLPVLWLGLVVSIGLAFRIAQQNLGDAAKARRALLPIASFMTLIVLLFQRLYLG</sequence>
<keyword evidence="7" id="KW-1133">Transmembrane helix</keyword>
<keyword evidence="7" id="KW-0812">Transmembrane</keyword>
<evidence type="ECO:0000256" key="4">
    <source>
        <dbReference type="ARBA" id="ARBA00023004"/>
    </source>
</evidence>
<feature type="transmembrane region" description="Helical" evidence="7">
    <location>
        <begin position="282"/>
        <end position="303"/>
    </location>
</feature>
<dbReference type="InterPro" id="IPR017896">
    <property type="entry name" value="4Fe4S_Fe-S-bd"/>
</dbReference>
<evidence type="ECO:0000313" key="9">
    <source>
        <dbReference type="EMBL" id="GBD07831.1"/>
    </source>
</evidence>
<keyword evidence="4" id="KW-0408">Iron</keyword>
<feature type="transmembrane region" description="Helical" evidence="7">
    <location>
        <begin position="362"/>
        <end position="386"/>
    </location>
</feature>
<reference evidence="10" key="1">
    <citation type="submission" date="2017-09" db="EMBL/GenBank/DDBJ databases">
        <title>Metaegenomics of thermophilic ammonia-oxidizing enrichment culture.</title>
        <authorList>
            <person name="Kato S."/>
            <person name="Suzuki K."/>
        </authorList>
    </citation>
    <scope>NUCLEOTIDE SEQUENCE [LARGE SCALE GENOMIC DNA]</scope>
</reference>
<evidence type="ECO:0000259" key="8">
    <source>
        <dbReference type="Pfam" id="PF12801"/>
    </source>
</evidence>
<evidence type="ECO:0000256" key="2">
    <source>
        <dbReference type="ARBA" id="ARBA00022475"/>
    </source>
</evidence>
<feature type="transmembrane region" description="Helical" evidence="7">
    <location>
        <begin position="417"/>
        <end position="439"/>
    </location>
</feature>
<feature type="transmembrane region" description="Helical" evidence="7">
    <location>
        <begin position="61"/>
        <end position="80"/>
    </location>
</feature>
<dbReference type="PANTHER" id="PTHR30224:SF4">
    <property type="entry name" value="ELECTRON TRANSPORT PROTEIN YCCM-RELATED"/>
    <property type="match status" value="1"/>
</dbReference>
<comment type="subcellular location">
    <subcellularLocation>
        <location evidence="1">Cell membrane</location>
    </subcellularLocation>
</comment>
<evidence type="ECO:0000256" key="6">
    <source>
        <dbReference type="ARBA" id="ARBA00023136"/>
    </source>
</evidence>
<feature type="transmembrane region" description="Helical" evidence="7">
    <location>
        <begin position="151"/>
        <end position="169"/>
    </location>
</feature>
<evidence type="ECO:0000256" key="7">
    <source>
        <dbReference type="SAM" id="Phobius"/>
    </source>
</evidence>
<dbReference type="GO" id="GO:0005886">
    <property type="term" value="C:plasma membrane"/>
    <property type="evidence" value="ECO:0007669"/>
    <property type="project" value="UniProtKB-SubCell"/>
</dbReference>
<dbReference type="Pfam" id="PF12801">
    <property type="entry name" value="Fer4_5"/>
    <property type="match status" value="2"/>
</dbReference>
<feature type="transmembrane region" description="Helical" evidence="7">
    <location>
        <begin position="127"/>
        <end position="145"/>
    </location>
</feature>
<feature type="domain" description="4Fe-4S ferredoxin-type" evidence="8">
    <location>
        <begin position="66"/>
        <end position="103"/>
    </location>
</feature>
<feature type="domain" description="4Fe-4S ferredoxin-type" evidence="8">
    <location>
        <begin position="153"/>
        <end position="189"/>
    </location>
</feature>
<keyword evidence="6 7" id="KW-0472">Membrane</keyword>
<dbReference type="Proteomes" id="UP000236642">
    <property type="component" value="Unassembled WGS sequence"/>
</dbReference>
<accession>A0A2H5Y313</accession>
<dbReference type="InterPro" id="IPR052378">
    <property type="entry name" value="NosR_regulator"/>
</dbReference>
<proteinExistence type="predicted"/>
<evidence type="ECO:0000256" key="3">
    <source>
        <dbReference type="ARBA" id="ARBA00022723"/>
    </source>
</evidence>
<keyword evidence="5" id="KW-0411">Iron-sulfur</keyword>